<dbReference type="InterPro" id="IPR022337">
    <property type="entry name" value="Inositol_monophosphatase_SuhB"/>
</dbReference>
<feature type="binding site" evidence="8">
    <location>
        <position position="87"/>
    </location>
    <ligand>
        <name>Mg(2+)</name>
        <dbReference type="ChEBI" id="CHEBI:18420"/>
        <label>1</label>
        <note>catalytic</note>
    </ligand>
</feature>
<dbReference type="Pfam" id="PF00459">
    <property type="entry name" value="Inositol_P"/>
    <property type="match status" value="1"/>
</dbReference>
<evidence type="ECO:0000256" key="6">
    <source>
        <dbReference type="ARBA" id="ARBA00022814"/>
    </source>
</evidence>
<evidence type="ECO:0000256" key="7">
    <source>
        <dbReference type="ARBA" id="ARBA00022842"/>
    </source>
</evidence>
<dbReference type="PRINTS" id="PR01959">
    <property type="entry name" value="SBIMPHPHTASE"/>
</dbReference>
<evidence type="ECO:0000256" key="2">
    <source>
        <dbReference type="ARBA" id="ARBA00001946"/>
    </source>
</evidence>
<feature type="binding site" evidence="8">
    <location>
        <position position="67"/>
    </location>
    <ligand>
        <name>Mg(2+)</name>
        <dbReference type="ChEBI" id="CHEBI:18420"/>
        <label>1</label>
        <note>catalytic</note>
    </ligand>
</feature>
<dbReference type="PANTHER" id="PTHR20854">
    <property type="entry name" value="INOSITOL MONOPHOSPHATASE"/>
    <property type="match status" value="1"/>
</dbReference>
<evidence type="ECO:0000256" key="9">
    <source>
        <dbReference type="RuleBase" id="RU364068"/>
    </source>
</evidence>
<dbReference type="PRINTS" id="PR00377">
    <property type="entry name" value="IMPHPHTASES"/>
</dbReference>
<keyword evidence="6" id="KW-0804">Transcription</keyword>
<dbReference type="RefSeq" id="WP_088920130.1">
    <property type="nucleotide sequence ID" value="NZ_CP018632.1"/>
</dbReference>
<evidence type="ECO:0000256" key="4">
    <source>
        <dbReference type="ARBA" id="ARBA00022723"/>
    </source>
</evidence>
<dbReference type="GO" id="GO:0006020">
    <property type="term" value="P:inositol metabolic process"/>
    <property type="evidence" value="ECO:0007669"/>
    <property type="project" value="TreeGrafter"/>
</dbReference>
<dbReference type="EMBL" id="CP018632">
    <property type="protein sequence ID" value="ASJ75186.1"/>
    <property type="molecule type" value="Genomic_DNA"/>
</dbReference>
<organism evidence="10 11">
    <name type="scientific">Granulosicoccus antarcticus IMCC3135</name>
    <dbReference type="NCBI Taxonomy" id="1192854"/>
    <lineage>
        <taxon>Bacteria</taxon>
        <taxon>Pseudomonadati</taxon>
        <taxon>Pseudomonadota</taxon>
        <taxon>Gammaproteobacteria</taxon>
        <taxon>Chromatiales</taxon>
        <taxon>Granulosicoccaceae</taxon>
        <taxon>Granulosicoccus</taxon>
    </lineage>
</organism>
<dbReference type="PANTHER" id="PTHR20854:SF4">
    <property type="entry name" value="INOSITOL-1-MONOPHOSPHATASE-RELATED"/>
    <property type="match status" value="1"/>
</dbReference>
<reference evidence="10 11" key="1">
    <citation type="submission" date="2016-12" db="EMBL/GenBank/DDBJ databases">
        <authorList>
            <person name="Song W.-J."/>
            <person name="Kurnit D.M."/>
        </authorList>
    </citation>
    <scope>NUCLEOTIDE SEQUENCE [LARGE SCALE GENOMIC DNA]</scope>
    <source>
        <strain evidence="10 11">IMCC3135</strain>
    </source>
</reference>
<keyword evidence="11" id="KW-1185">Reference proteome</keyword>
<dbReference type="GO" id="GO:0008934">
    <property type="term" value="F:inositol monophosphate 1-phosphatase activity"/>
    <property type="evidence" value="ECO:0007669"/>
    <property type="project" value="InterPro"/>
</dbReference>
<accession>A0A2Z2NUK5</accession>
<comment type="similarity">
    <text evidence="3 9">Belongs to the inositol monophosphatase superfamily.</text>
</comment>
<evidence type="ECO:0000256" key="3">
    <source>
        <dbReference type="ARBA" id="ARBA00009759"/>
    </source>
</evidence>
<dbReference type="Gene3D" id="3.30.540.10">
    <property type="entry name" value="Fructose-1,6-Bisphosphatase, subunit A, domain 1"/>
    <property type="match status" value="1"/>
</dbReference>
<dbReference type="GO" id="GO:0046854">
    <property type="term" value="P:phosphatidylinositol phosphate biosynthetic process"/>
    <property type="evidence" value="ECO:0007669"/>
    <property type="project" value="InterPro"/>
</dbReference>
<dbReference type="Gene3D" id="3.40.190.80">
    <property type="match status" value="1"/>
</dbReference>
<dbReference type="OrthoDB" id="9785695at2"/>
<dbReference type="Proteomes" id="UP000250079">
    <property type="component" value="Chromosome"/>
</dbReference>
<dbReference type="GO" id="GO:0007165">
    <property type="term" value="P:signal transduction"/>
    <property type="evidence" value="ECO:0007669"/>
    <property type="project" value="TreeGrafter"/>
</dbReference>
<comment type="cofactor">
    <cofactor evidence="2 8 9">
        <name>Mg(2+)</name>
        <dbReference type="ChEBI" id="CHEBI:18420"/>
    </cofactor>
</comment>
<feature type="binding site" evidence="8">
    <location>
        <position position="212"/>
    </location>
    <ligand>
        <name>Mg(2+)</name>
        <dbReference type="ChEBI" id="CHEBI:18420"/>
        <label>1</label>
        <note>catalytic</note>
    </ligand>
</feature>
<evidence type="ECO:0000256" key="5">
    <source>
        <dbReference type="ARBA" id="ARBA00022801"/>
    </source>
</evidence>
<keyword evidence="5 9" id="KW-0378">Hydrolase</keyword>
<dbReference type="PROSITE" id="PS00630">
    <property type="entry name" value="IMP_2"/>
    <property type="match status" value="1"/>
</dbReference>
<name>A0A2Z2NUK5_9GAMM</name>
<dbReference type="CDD" id="cd01639">
    <property type="entry name" value="IMPase"/>
    <property type="match status" value="1"/>
</dbReference>
<dbReference type="InterPro" id="IPR000760">
    <property type="entry name" value="Inositol_monophosphatase-like"/>
</dbReference>
<evidence type="ECO:0000256" key="1">
    <source>
        <dbReference type="ARBA" id="ARBA00001033"/>
    </source>
</evidence>
<dbReference type="GO" id="GO:0046872">
    <property type="term" value="F:metal ion binding"/>
    <property type="evidence" value="ECO:0007669"/>
    <property type="project" value="UniProtKB-KW"/>
</dbReference>
<comment type="catalytic activity">
    <reaction evidence="1 9">
        <text>a myo-inositol phosphate + H2O = myo-inositol + phosphate</text>
        <dbReference type="Rhea" id="RHEA:24056"/>
        <dbReference type="ChEBI" id="CHEBI:15377"/>
        <dbReference type="ChEBI" id="CHEBI:17268"/>
        <dbReference type="ChEBI" id="CHEBI:43474"/>
        <dbReference type="ChEBI" id="CHEBI:84139"/>
        <dbReference type="EC" id="3.1.3.25"/>
    </reaction>
</comment>
<dbReference type="PROSITE" id="PS00629">
    <property type="entry name" value="IMP_1"/>
    <property type="match status" value="1"/>
</dbReference>
<dbReference type="FunFam" id="3.30.540.10:FF:000003">
    <property type="entry name" value="Inositol-1-monophosphatase"/>
    <property type="match status" value="1"/>
</dbReference>
<keyword evidence="7 8" id="KW-0460">Magnesium</keyword>
<sequence>MHPMLNIGIRAARAAGKVITQNVDRFDPKTIEKKQRNDFVTEIDRKAETEIVNTLQRSYPDHAFLCEESGLIGDETAEYRWIIDPLDGTTNFIHGLPHFSVSIALMQKNRLFQAVVYDPMRQELFTAGKGEGAFLDSKRLRVGTTNHLENALLSCGFPYRDGQDLDFFQRTTRHYTERAGGVRRLGSAALDLAYVAAGRIDGCWLTGLQSWDMAAGGLIVREAGGLLNDFDGGDDWMDKGEVIAASPKIHHQMLEVMKPLSAARRNLPARKPV</sequence>
<keyword evidence="4 8" id="KW-0479">Metal-binding</keyword>
<dbReference type="EC" id="3.1.3.25" evidence="9"/>
<gene>
    <name evidence="10" type="primary">suhB_2</name>
    <name evidence="10" type="ORF">IMCC3135_25650</name>
</gene>
<keyword evidence="6" id="KW-0889">Transcription antitermination</keyword>
<dbReference type="InterPro" id="IPR020550">
    <property type="entry name" value="Inositol_monophosphatase_CS"/>
</dbReference>
<dbReference type="AlphaFoldDB" id="A0A2Z2NUK5"/>
<protein>
    <recommendedName>
        <fullName evidence="9">Inositol-1-monophosphatase</fullName>
        <ecNumber evidence="9">3.1.3.25</ecNumber>
    </recommendedName>
</protein>
<proteinExistence type="inferred from homology"/>
<evidence type="ECO:0000313" key="11">
    <source>
        <dbReference type="Proteomes" id="UP000250079"/>
    </source>
</evidence>
<dbReference type="GO" id="GO:0031564">
    <property type="term" value="P:transcription antitermination"/>
    <property type="evidence" value="ECO:0007669"/>
    <property type="project" value="UniProtKB-KW"/>
</dbReference>
<dbReference type="KEGG" id="gai:IMCC3135_25650"/>
<evidence type="ECO:0000256" key="8">
    <source>
        <dbReference type="PIRSR" id="PIRSR600760-2"/>
    </source>
</evidence>
<dbReference type="InterPro" id="IPR020583">
    <property type="entry name" value="Inositol_monoP_metal-BS"/>
</dbReference>
<evidence type="ECO:0000313" key="10">
    <source>
        <dbReference type="EMBL" id="ASJ75186.1"/>
    </source>
</evidence>
<dbReference type="InterPro" id="IPR033942">
    <property type="entry name" value="IMPase"/>
</dbReference>
<feature type="binding site" evidence="8">
    <location>
        <position position="86"/>
    </location>
    <ligand>
        <name>Mg(2+)</name>
        <dbReference type="ChEBI" id="CHEBI:18420"/>
        <label>1</label>
        <note>catalytic</note>
    </ligand>
</feature>
<keyword evidence="6" id="KW-0805">Transcription regulation</keyword>
<dbReference type="SUPFAM" id="SSF56655">
    <property type="entry name" value="Carbohydrate phosphatase"/>
    <property type="match status" value="1"/>
</dbReference>
<feature type="binding site" evidence="8">
    <location>
        <position position="84"/>
    </location>
    <ligand>
        <name>Mg(2+)</name>
        <dbReference type="ChEBI" id="CHEBI:18420"/>
        <label>1</label>
        <note>catalytic</note>
    </ligand>
</feature>